<dbReference type="STRING" id="1121881.SAMN02745225_01663"/>
<organism evidence="1 2">
    <name type="scientific">Ferrithrix thermotolerans DSM 19514</name>
    <dbReference type="NCBI Taxonomy" id="1121881"/>
    <lineage>
        <taxon>Bacteria</taxon>
        <taxon>Bacillati</taxon>
        <taxon>Actinomycetota</taxon>
        <taxon>Acidimicrobiia</taxon>
        <taxon>Acidimicrobiales</taxon>
        <taxon>Acidimicrobiaceae</taxon>
        <taxon>Ferrithrix</taxon>
    </lineage>
</organism>
<dbReference type="PANTHER" id="PTHR33428:SF14">
    <property type="entry name" value="CARBOXYLESTERASE TYPE B DOMAIN-CONTAINING PROTEIN"/>
    <property type="match status" value="1"/>
</dbReference>
<sequence length="355" mass="37046">MKKANLVAVALLLAVLIGGSFFLFKGSNQGHPTAPTATVRTTTVASTTTTTQPPQVAITGSGYINTSVTEPGRLMCPPGYGCSERTYTLQIYYPSAASSSVPVSGAPFLKPYSQSGYPLVVFGIGFDTMPSQYYPLISAWVNAGYIVAAPIFPLTSSAGLQHYGVNLNDTALADEYEDDLANEPGDMGAAISYVGQLDNSAGSFLYHHVDMSEVAAAGQSDGADATLALVYNNCCVDNSVKAALILSGAEYPGFANSYFTTPAVPMLVTQGSADTINLPQDSQTIYSAAPTPKYYLNLLDATHLEPYTAYNAYEEAVAGVSVDFLNAYLKGDTQALSAMTSAGDQGGVAQLISAG</sequence>
<keyword evidence="2" id="KW-1185">Reference proteome</keyword>
<dbReference type="AlphaFoldDB" id="A0A1M4WG79"/>
<dbReference type="Proteomes" id="UP000184295">
    <property type="component" value="Unassembled WGS sequence"/>
</dbReference>
<reference evidence="2" key="1">
    <citation type="submission" date="2016-11" db="EMBL/GenBank/DDBJ databases">
        <authorList>
            <person name="Varghese N."/>
            <person name="Submissions S."/>
        </authorList>
    </citation>
    <scope>NUCLEOTIDE SEQUENCE [LARGE SCALE GENOMIC DNA]</scope>
    <source>
        <strain evidence="2">DSM 19514</strain>
    </source>
</reference>
<dbReference type="RefSeq" id="WP_072791234.1">
    <property type="nucleotide sequence ID" value="NZ_FQUL01000025.1"/>
</dbReference>
<dbReference type="OrthoDB" id="5243890at2"/>
<dbReference type="PANTHER" id="PTHR33428">
    <property type="entry name" value="CHLOROPHYLLASE-2, CHLOROPLASTIC"/>
    <property type="match status" value="1"/>
</dbReference>
<dbReference type="InterPro" id="IPR029058">
    <property type="entry name" value="AB_hydrolase_fold"/>
</dbReference>
<evidence type="ECO:0000313" key="1">
    <source>
        <dbReference type="EMBL" id="SHE80187.1"/>
    </source>
</evidence>
<dbReference type="EMBL" id="FQUL01000025">
    <property type="protein sequence ID" value="SHE80187.1"/>
    <property type="molecule type" value="Genomic_DNA"/>
</dbReference>
<dbReference type="SUPFAM" id="SSF53474">
    <property type="entry name" value="alpha/beta-Hydrolases"/>
    <property type="match status" value="1"/>
</dbReference>
<name>A0A1M4WG79_9ACTN</name>
<dbReference type="Gene3D" id="3.40.50.1820">
    <property type="entry name" value="alpha/beta hydrolase"/>
    <property type="match status" value="1"/>
</dbReference>
<accession>A0A1M4WG79</accession>
<gene>
    <name evidence="1" type="ORF">SAMN02745225_01663</name>
</gene>
<evidence type="ECO:0000313" key="2">
    <source>
        <dbReference type="Proteomes" id="UP000184295"/>
    </source>
</evidence>
<protein>
    <submittedName>
        <fullName evidence="1">Fermentation-respiration switch protein FrsA, has esterase activity, DUF1100 family</fullName>
    </submittedName>
</protein>
<proteinExistence type="predicted"/>